<dbReference type="Gene3D" id="1.10.357.10">
    <property type="entry name" value="Tetracycline Repressor, domain 2"/>
    <property type="match status" value="1"/>
</dbReference>
<dbReference type="EMBL" id="BLAF01000107">
    <property type="protein sequence ID" value="GES27047.1"/>
    <property type="molecule type" value="Genomic_DNA"/>
</dbReference>
<gene>
    <name evidence="5" type="primary">rutR_2</name>
    <name evidence="5" type="ORF">Aple_099460</name>
</gene>
<proteinExistence type="predicted"/>
<dbReference type="RefSeq" id="WP_155351722.1">
    <property type="nucleotide sequence ID" value="NZ_BAAAHM010000006.1"/>
</dbReference>
<comment type="caution">
    <text evidence="5">The sequence shown here is derived from an EMBL/GenBank/DDBJ whole genome shotgun (WGS) entry which is preliminary data.</text>
</comment>
<dbReference type="GO" id="GO:0006355">
    <property type="term" value="P:regulation of DNA-templated transcription"/>
    <property type="evidence" value="ECO:0007669"/>
    <property type="project" value="UniProtKB-ARBA"/>
</dbReference>
<dbReference type="PANTHER" id="PTHR30328:SF54">
    <property type="entry name" value="HTH-TYPE TRANSCRIPTIONAL REPRESSOR SCO4008"/>
    <property type="match status" value="1"/>
</dbReference>
<evidence type="ECO:0000313" key="6">
    <source>
        <dbReference type="Proteomes" id="UP000377595"/>
    </source>
</evidence>
<dbReference type="Proteomes" id="UP000377595">
    <property type="component" value="Unassembled WGS sequence"/>
</dbReference>
<dbReference type="PROSITE" id="PS50977">
    <property type="entry name" value="HTH_TETR_2"/>
    <property type="match status" value="1"/>
</dbReference>
<name>A0A5M3Y136_9ACTN</name>
<evidence type="ECO:0000256" key="1">
    <source>
        <dbReference type="ARBA" id="ARBA00023125"/>
    </source>
</evidence>
<dbReference type="OrthoDB" id="4726108at2"/>
<organism evidence="5 6">
    <name type="scientific">Acrocarpospora pleiomorpha</name>
    <dbReference type="NCBI Taxonomy" id="90975"/>
    <lineage>
        <taxon>Bacteria</taxon>
        <taxon>Bacillati</taxon>
        <taxon>Actinomycetota</taxon>
        <taxon>Actinomycetes</taxon>
        <taxon>Streptosporangiales</taxon>
        <taxon>Streptosporangiaceae</taxon>
        <taxon>Acrocarpospora</taxon>
    </lineage>
</organism>
<accession>A0A5M3Y136</accession>
<dbReference type="AlphaFoldDB" id="A0A5M3Y136"/>
<dbReference type="InterPro" id="IPR036271">
    <property type="entry name" value="Tet_transcr_reg_TetR-rel_C_sf"/>
</dbReference>
<dbReference type="SUPFAM" id="SSF46689">
    <property type="entry name" value="Homeodomain-like"/>
    <property type="match status" value="1"/>
</dbReference>
<dbReference type="Pfam" id="PF17938">
    <property type="entry name" value="TetR_C_29"/>
    <property type="match status" value="1"/>
</dbReference>
<evidence type="ECO:0000259" key="4">
    <source>
        <dbReference type="PROSITE" id="PS50977"/>
    </source>
</evidence>
<dbReference type="PRINTS" id="PR00455">
    <property type="entry name" value="HTHTETR"/>
</dbReference>
<evidence type="ECO:0000256" key="2">
    <source>
        <dbReference type="PROSITE-ProRule" id="PRU00335"/>
    </source>
</evidence>
<evidence type="ECO:0000313" key="5">
    <source>
        <dbReference type="EMBL" id="GES27047.1"/>
    </source>
</evidence>
<reference evidence="5 6" key="1">
    <citation type="submission" date="2019-10" db="EMBL/GenBank/DDBJ databases">
        <title>Whole genome shotgun sequence of Acrocarpospora pleiomorpha NBRC 16267.</title>
        <authorList>
            <person name="Ichikawa N."/>
            <person name="Kimura A."/>
            <person name="Kitahashi Y."/>
            <person name="Komaki H."/>
            <person name="Oguchi A."/>
        </authorList>
    </citation>
    <scope>NUCLEOTIDE SEQUENCE [LARGE SCALE GENOMIC DNA]</scope>
    <source>
        <strain evidence="5 6">NBRC 16267</strain>
    </source>
</reference>
<feature type="domain" description="HTH tetR-type" evidence="4">
    <location>
        <begin position="18"/>
        <end position="78"/>
    </location>
</feature>
<dbReference type="Pfam" id="PF00440">
    <property type="entry name" value="TetR_N"/>
    <property type="match status" value="1"/>
</dbReference>
<keyword evidence="6" id="KW-1185">Reference proteome</keyword>
<feature type="region of interest" description="Disordered" evidence="3">
    <location>
        <begin position="1"/>
        <end position="21"/>
    </location>
</feature>
<evidence type="ECO:0000256" key="3">
    <source>
        <dbReference type="SAM" id="MobiDB-lite"/>
    </source>
</evidence>
<dbReference type="InterPro" id="IPR001647">
    <property type="entry name" value="HTH_TetR"/>
</dbReference>
<dbReference type="InterPro" id="IPR009057">
    <property type="entry name" value="Homeodomain-like_sf"/>
</dbReference>
<dbReference type="SUPFAM" id="SSF48498">
    <property type="entry name" value="Tetracyclin repressor-like, C-terminal domain"/>
    <property type="match status" value="1"/>
</dbReference>
<dbReference type="InterPro" id="IPR041474">
    <property type="entry name" value="NicS_C"/>
</dbReference>
<dbReference type="InterPro" id="IPR050109">
    <property type="entry name" value="HTH-type_TetR-like_transc_reg"/>
</dbReference>
<keyword evidence="1 2" id="KW-0238">DNA-binding</keyword>
<feature type="DNA-binding region" description="H-T-H motif" evidence="2">
    <location>
        <begin position="41"/>
        <end position="60"/>
    </location>
</feature>
<sequence length="220" mass="24964">MSNAKAGNTRRKGPGTRQDARDDILKVATEEFADKGYTGARIDDIALRTQTTKKMIYYYFGDKEGLYRAVLERSIASIRAEEQQVHVGDLDPLTALRRVIELTFDYHERHPDFVRLMAGENILRGEQLRKSGVRDELASPALVLLSEIVERGLRTGVFRQGIDAVDLHFAITSFSFFRISNQFTFESLFESNPATPENRERLRKLLSDMVTGYVTANPDS</sequence>
<dbReference type="PANTHER" id="PTHR30328">
    <property type="entry name" value="TRANSCRIPTIONAL REPRESSOR"/>
    <property type="match status" value="1"/>
</dbReference>
<protein>
    <submittedName>
        <fullName evidence="5">TetR family transcriptional regulator</fullName>
    </submittedName>
</protein>
<dbReference type="GO" id="GO:0003677">
    <property type="term" value="F:DNA binding"/>
    <property type="evidence" value="ECO:0007669"/>
    <property type="project" value="UniProtKB-UniRule"/>
</dbReference>